<keyword evidence="1" id="KW-1133">Transmembrane helix</keyword>
<proteinExistence type="predicted"/>
<name>A0A179SGX1_9HYPH</name>
<sequence length="266" mass="29085">MSTHATRRNLVGSQAERFKPPVFRPRRSRWDDLLAAGRRLVDLQAGSAWRDLRGELATASGDVLDVGCGAQVFRPLLPRAARYRGIDTSDARDRFGYAVPDTEYFEGDEWGIAPASVDVVLCTEVLEHVEAPEPFAAKLHAVLRPGGRLVLTVPFSARWHFIPYDYWRYTPSSLDGLLRRAGFREIRVTARGNPLTVACYKAMALCLVPLMGAAGNPARRLLGVALLPVLGLLGLIGTLSLGRDWGEDCLGYTVTARRPSAGEAAS</sequence>
<dbReference type="STRING" id="427683.A5481_03860"/>
<keyword evidence="1" id="KW-0812">Transmembrane</keyword>
<dbReference type="SUPFAM" id="SSF53335">
    <property type="entry name" value="S-adenosyl-L-methionine-dependent methyltransferases"/>
    <property type="match status" value="1"/>
</dbReference>
<reference evidence="2 3" key="1">
    <citation type="submission" date="2016-04" db="EMBL/GenBank/DDBJ databases">
        <authorList>
            <person name="Evans L.H."/>
            <person name="Alamgir A."/>
            <person name="Owens N."/>
            <person name="Weber N.D."/>
            <person name="Virtaneva K."/>
            <person name="Barbian K."/>
            <person name="Babar A."/>
            <person name="Rosenke K."/>
        </authorList>
    </citation>
    <scope>NUCLEOTIDE SEQUENCE [LARGE SCALE GENOMIC DNA]</scope>
    <source>
        <strain evidence="2 3">PMB02</strain>
    </source>
</reference>
<evidence type="ECO:0000313" key="2">
    <source>
        <dbReference type="EMBL" id="OAS26855.1"/>
    </source>
</evidence>
<dbReference type="RefSeq" id="WP_053082251.1">
    <property type="nucleotide sequence ID" value="NZ_LWHQ01000008.1"/>
</dbReference>
<gene>
    <name evidence="2" type="ORF">A5481_03860</name>
</gene>
<comment type="caution">
    <text evidence="2">The sequence shown here is derived from an EMBL/GenBank/DDBJ whole genome shotgun (WGS) entry which is preliminary data.</text>
</comment>
<evidence type="ECO:0008006" key="4">
    <source>
        <dbReference type="Google" id="ProtNLM"/>
    </source>
</evidence>
<feature type="transmembrane region" description="Helical" evidence="1">
    <location>
        <begin position="221"/>
        <end position="242"/>
    </location>
</feature>
<dbReference type="PANTHER" id="PTHR43861">
    <property type="entry name" value="TRANS-ACONITATE 2-METHYLTRANSFERASE-RELATED"/>
    <property type="match status" value="1"/>
</dbReference>
<evidence type="ECO:0000313" key="3">
    <source>
        <dbReference type="Proteomes" id="UP000078316"/>
    </source>
</evidence>
<dbReference type="EMBL" id="LWHQ01000008">
    <property type="protein sequence ID" value="OAS26855.1"/>
    <property type="molecule type" value="Genomic_DNA"/>
</dbReference>
<dbReference type="Pfam" id="PF13489">
    <property type="entry name" value="Methyltransf_23"/>
    <property type="match status" value="1"/>
</dbReference>
<evidence type="ECO:0000256" key="1">
    <source>
        <dbReference type="SAM" id="Phobius"/>
    </source>
</evidence>
<protein>
    <recommendedName>
        <fullName evidence="4">Methyltransferase type 11</fullName>
    </recommendedName>
</protein>
<dbReference type="Gene3D" id="3.40.50.150">
    <property type="entry name" value="Vaccinia Virus protein VP39"/>
    <property type="match status" value="1"/>
</dbReference>
<dbReference type="InterPro" id="IPR029063">
    <property type="entry name" value="SAM-dependent_MTases_sf"/>
</dbReference>
<dbReference type="OrthoDB" id="9071885at2"/>
<dbReference type="CDD" id="cd02440">
    <property type="entry name" value="AdoMet_MTases"/>
    <property type="match status" value="1"/>
</dbReference>
<keyword evidence="1" id="KW-0472">Membrane</keyword>
<dbReference type="Proteomes" id="UP000078316">
    <property type="component" value="Unassembled WGS sequence"/>
</dbReference>
<organism evidence="2 3">
    <name type="scientific">Methylobacterium platani</name>
    <dbReference type="NCBI Taxonomy" id="427683"/>
    <lineage>
        <taxon>Bacteria</taxon>
        <taxon>Pseudomonadati</taxon>
        <taxon>Pseudomonadota</taxon>
        <taxon>Alphaproteobacteria</taxon>
        <taxon>Hyphomicrobiales</taxon>
        <taxon>Methylobacteriaceae</taxon>
        <taxon>Methylobacterium</taxon>
    </lineage>
</organism>
<accession>A0A179SGX1</accession>
<dbReference type="AlphaFoldDB" id="A0A179SGX1"/>
<dbReference type="PANTHER" id="PTHR43861:SF6">
    <property type="entry name" value="METHYLTRANSFERASE TYPE 11"/>
    <property type="match status" value="1"/>
</dbReference>